<reference evidence="2" key="2">
    <citation type="journal article" date="2021" name="PeerJ">
        <title>Extensive microbial diversity within the chicken gut microbiome revealed by metagenomics and culture.</title>
        <authorList>
            <person name="Gilroy R."/>
            <person name="Ravi A."/>
            <person name="Getino M."/>
            <person name="Pursley I."/>
            <person name="Horton D.L."/>
            <person name="Alikhan N.F."/>
            <person name="Baker D."/>
            <person name="Gharbi K."/>
            <person name="Hall N."/>
            <person name="Watson M."/>
            <person name="Adriaenssens E.M."/>
            <person name="Foster-Nyarko E."/>
            <person name="Jarju S."/>
            <person name="Secka A."/>
            <person name="Antonio M."/>
            <person name="Oren A."/>
            <person name="Chaudhuri R.R."/>
            <person name="La Ragione R."/>
            <person name="Hildebrand F."/>
            <person name="Pallen M.J."/>
        </authorList>
    </citation>
    <scope>NUCLEOTIDE SEQUENCE</scope>
    <source>
        <strain evidence="2">CHK157-1446</strain>
    </source>
</reference>
<gene>
    <name evidence="2" type="ORF">IAD01_04195</name>
</gene>
<accession>A0A9D1JHQ8</accession>
<name>A0A9D1JHQ8_9FIRM</name>
<protein>
    <submittedName>
        <fullName evidence="2">Uncharacterized protein</fullName>
    </submittedName>
</protein>
<dbReference type="Proteomes" id="UP000823982">
    <property type="component" value="Unassembled WGS sequence"/>
</dbReference>
<sequence>MHKIVTVTLTAISIAFCAVILFFTFFGERLYYDTKPKVEYVSLSMSVNGNRIVPASAVYEEGGKSYVYAIVPTTGFSAQIYTLSKIEITVNETVEDYIYPGENALITVVDTLPSPGLNVVSKCNEEISDGIRVLPVESLE</sequence>
<dbReference type="AlphaFoldDB" id="A0A9D1JHQ8"/>
<keyword evidence="1" id="KW-0812">Transmembrane</keyword>
<evidence type="ECO:0000313" key="2">
    <source>
        <dbReference type="EMBL" id="HIS24586.1"/>
    </source>
</evidence>
<keyword evidence="1" id="KW-1133">Transmembrane helix</keyword>
<feature type="transmembrane region" description="Helical" evidence="1">
    <location>
        <begin position="6"/>
        <end position="27"/>
    </location>
</feature>
<reference evidence="2" key="1">
    <citation type="submission" date="2020-10" db="EMBL/GenBank/DDBJ databases">
        <authorList>
            <person name="Gilroy R."/>
        </authorList>
    </citation>
    <scope>NUCLEOTIDE SEQUENCE</scope>
    <source>
        <strain evidence="2">CHK157-1446</strain>
    </source>
</reference>
<proteinExistence type="predicted"/>
<comment type="caution">
    <text evidence="2">The sequence shown here is derived from an EMBL/GenBank/DDBJ whole genome shotgun (WGS) entry which is preliminary data.</text>
</comment>
<keyword evidence="1" id="KW-0472">Membrane</keyword>
<evidence type="ECO:0000256" key="1">
    <source>
        <dbReference type="SAM" id="Phobius"/>
    </source>
</evidence>
<organism evidence="2 3">
    <name type="scientific">Candidatus Faeciplasma gallinarum</name>
    <dbReference type="NCBI Taxonomy" id="2840799"/>
    <lineage>
        <taxon>Bacteria</taxon>
        <taxon>Bacillati</taxon>
        <taxon>Bacillota</taxon>
        <taxon>Clostridia</taxon>
        <taxon>Eubacteriales</taxon>
        <taxon>Oscillospiraceae</taxon>
        <taxon>Oscillospiraceae incertae sedis</taxon>
        <taxon>Candidatus Faeciplasma</taxon>
    </lineage>
</organism>
<dbReference type="EMBL" id="DVIR01000038">
    <property type="protein sequence ID" value="HIS24586.1"/>
    <property type="molecule type" value="Genomic_DNA"/>
</dbReference>
<evidence type="ECO:0000313" key="3">
    <source>
        <dbReference type="Proteomes" id="UP000823982"/>
    </source>
</evidence>